<accession>A0A2I0KT58</accession>
<evidence type="ECO:0000256" key="1">
    <source>
        <dbReference type="SAM" id="MobiDB-lite"/>
    </source>
</evidence>
<dbReference type="AlphaFoldDB" id="A0A2I0KT58"/>
<organism evidence="2 3">
    <name type="scientific">Punica granatum</name>
    <name type="common">Pomegranate</name>
    <dbReference type="NCBI Taxonomy" id="22663"/>
    <lineage>
        <taxon>Eukaryota</taxon>
        <taxon>Viridiplantae</taxon>
        <taxon>Streptophyta</taxon>
        <taxon>Embryophyta</taxon>
        <taxon>Tracheophyta</taxon>
        <taxon>Spermatophyta</taxon>
        <taxon>Magnoliopsida</taxon>
        <taxon>eudicotyledons</taxon>
        <taxon>Gunneridae</taxon>
        <taxon>Pentapetalae</taxon>
        <taxon>rosids</taxon>
        <taxon>malvids</taxon>
        <taxon>Myrtales</taxon>
        <taxon>Lythraceae</taxon>
        <taxon>Punica</taxon>
    </lineage>
</organism>
<gene>
    <name evidence="2" type="ORF">CRG98_007980</name>
</gene>
<feature type="region of interest" description="Disordered" evidence="1">
    <location>
        <begin position="1"/>
        <end position="92"/>
    </location>
</feature>
<evidence type="ECO:0000313" key="2">
    <source>
        <dbReference type="EMBL" id="PKI71657.1"/>
    </source>
</evidence>
<dbReference type="Proteomes" id="UP000233551">
    <property type="component" value="Unassembled WGS sequence"/>
</dbReference>
<protein>
    <submittedName>
        <fullName evidence="2">Uncharacterized protein</fullName>
    </submittedName>
</protein>
<evidence type="ECO:0000313" key="3">
    <source>
        <dbReference type="Proteomes" id="UP000233551"/>
    </source>
</evidence>
<dbReference type="STRING" id="22663.A0A2I0KT58"/>
<reference evidence="2 3" key="1">
    <citation type="submission" date="2017-11" db="EMBL/GenBank/DDBJ databases">
        <title>De-novo sequencing of pomegranate (Punica granatum L.) genome.</title>
        <authorList>
            <person name="Akparov Z."/>
            <person name="Amiraslanov A."/>
            <person name="Hajiyeva S."/>
            <person name="Abbasov M."/>
            <person name="Kaur K."/>
            <person name="Hamwieh A."/>
            <person name="Solovyev V."/>
            <person name="Salamov A."/>
            <person name="Braich B."/>
            <person name="Kosarev P."/>
            <person name="Mahmoud A."/>
            <person name="Hajiyev E."/>
            <person name="Babayeva S."/>
            <person name="Izzatullayeva V."/>
            <person name="Mammadov A."/>
            <person name="Mammadov A."/>
            <person name="Sharifova S."/>
            <person name="Ojaghi J."/>
            <person name="Eynullazada K."/>
            <person name="Bayramov B."/>
            <person name="Abdulazimova A."/>
            <person name="Shahmuradov I."/>
        </authorList>
    </citation>
    <scope>NUCLEOTIDE SEQUENCE [LARGE SCALE GENOMIC DNA]</scope>
    <source>
        <strain evidence="3">cv. AG2017</strain>
        <tissue evidence="2">Leaf</tissue>
    </source>
</reference>
<comment type="caution">
    <text evidence="2">The sequence shown here is derived from an EMBL/GenBank/DDBJ whole genome shotgun (WGS) entry which is preliminary data.</text>
</comment>
<proteinExistence type="predicted"/>
<feature type="compositionally biased region" description="Polar residues" evidence="1">
    <location>
        <begin position="43"/>
        <end position="65"/>
    </location>
</feature>
<name>A0A2I0KT58_PUNGR</name>
<dbReference type="EMBL" id="PGOL01000363">
    <property type="protein sequence ID" value="PKI71657.1"/>
    <property type="molecule type" value="Genomic_DNA"/>
</dbReference>
<sequence length="190" mass="20921">MERRRQQQQGFFSSLKTEVVRGLSPSRTRPATTMPGPGLLRCSNKNKQPHQSTYLDSLAQRTTGSPALGPLLEGPDPDDDPSRRSSSASTLGQWVKEQFSRTSSASASNKRSCDLRLMLGALGAPLAPVRVTSSDPLPLLRVMDAPMVSLSPNSFVWDNTYIKIPLSHDFCNSCIRLSWYNVAFIIIIIT</sequence>
<keyword evidence="3" id="KW-1185">Reference proteome</keyword>